<dbReference type="GeneID" id="93717268"/>
<dbReference type="RefSeq" id="WP_013446720.1">
    <property type="nucleotide sequence ID" value="NC_014738.1"/>
</dbReference>
<organism evidence="1 2">
    <name type="scientific">Riemerella anatipestifer (strain ATCC 11845 / DSM 15868 / JCM 9532 / NCTC 11014)</name>
    <dbReference type="NCBI Taxonomy" id="693978"/>
    <lineage>
        <taxon>Bacteria</taxon>
        <taxon>Pseudomonadati</taxon>
        <taxon>Bacteroidota</taxon>
        <taxon>Flavobacteriia</taxon>
        <taxon>Flavobacteriales</taxon>
        <taxon>Weeksellaceae</taxon>
        <taxon>Riemerella</taxon>
    </lineage>
</organism>
<dbReference type="KEGG" id="rai:RA0C_0383"/>
<evidence type="ECO:0000313" key="1">
    <source>
        <dbReference type="EMBL" id="AFD55368.1"/>
    </source>
</evidence>
<evidence type="ECO:0000313" key="2">
    <source>
        <dbReference type="Proteomes" id="UP000010093"/>
    </source>
</evidence>
<name>E4T8T6_RIEAD</name>
<dbReference type="EMBL" id="CP003388">
    <property type="protein sequence ID" value="AFD55368.1"/>
    <property type="molecule type" value="Genomic_DNA"/>
</dbReference>
<dbReference type="HOGENOM" id="CLU_1785418_0_0_10"/>
<dbReference type="KEGG" id="ran:Riean_0175"/>
<sequence>MTTQSNNGQISPKRTYLEPYMVKHLEQLLNSEEAYNNLLANLWRVRSGLHEVASNNPQVKEMTNSINEIMGCLLPLEPQRLQTISDQAKGIYPLKETILYANGNKYRVKLKPIDNLQEGADIITVEGKPYEVLEREKLNQITVTN</sequence>
<protein>
    <submittedName>
        <fullName evidence="1">Uncharacterized protein</fullName>
    </submittedName>
</protein>
<reference evidence="1 2" key="1">
    <citation type="journal article" date="2012" name="J. Bacteriol.">
        <title>Complete genome sequence of Riemerella anatipestifer reference strain.</title>
        <authorList>
            <person name="Wang X."/>
            <person name="Zhu D."/>
            <person name="Wang M."/>
            <person name="Cheng A."/>
            <person name="Jia R."/>
            <person name="Zhou Y."/>
            <person name="Chen Z."/>
            <person name="Luo Q."/>
            <person name="Liu F."/>
            <person name="Wang Y."/>
            <person name="Chen X.Y."/>
        </authorList>
    </citation>
    <scope>NUCLEOTIDE SEQUENCE [LARGE SCALE GENOMIC DNA]</scope>
    <source>
        <strain evidence="2">DSM 15868</strain>
    </source>
</reference>
<dbReference type="Proteomes" id="UP000010093">
    <property type="component" value="Chromosome"/>
</dbReference>
<dbReference type="AlphaFoldDB" id="E4T8T6"/>
<gene>
    <name evidence="1" type="ORF">RA0C_0383</name>
</gene>
<dbReference type="PATRIC" id="fig|693978.17.peg.393"/>
<accession>E4T8T6</accession>
<proteinExistence type="predicted"/>